<feature type="region of interest" description="Disordered" evidence="1">
    <location>
        <begin position="784"/>
        <end position="826"/>
    </location>
</feature>
<evidence type="ECO:0000256" key="1">
    <source>
        <dbReference type="SAM" id="MobiDB-lite"/>
    </source>
</evidence>
<feature type="compositionally biased region" description="Low complexity" evidence="1">
    <location>
        <begin position="283"/>
        <end position="293"/>
    </location>
</feature>
<dbReference type="PANTHER" id="PTHR21557">
    <property type="entry name" value="CORDON-BLEU"/>
    <property type="match status" value="1"/>
</dbReference>
<feature type="region of interest" description="Disordered" evidence="1">
    <location>
        <begin position="724"/>
        <end position="761"/>
    </location>
</feature>
<protein>
    <submittedName>
        <fullName evidence="3">RBD domain-containing protein</fullName>
    </submittedName>
</protein>
<accession>A0A914WUC3</accession>
<dbReference type="GO" id="GO:0003785">
    <property type="term" value="F:actin monomer binding"/>
    <property type="evidence" value="ECO:0007669"/>
    <property type="project" value="InterPro"/>
</dbReference>
<evidence type="ECO:0000313" key="3">
    <source>
        <dbReference type="WBParaSite" id="PSAMB.scaffold488size49556.g6425.t1"/>
    </source>
</evidence>
<dbReference type="InterPro" id="IPR039895">
    <property type="entry name" value="COBL-like"/>
</dbReference>
<feature type="region of interest" description="Disordered" evidence="1">
    <location>
        <begin position="215"/>
        <end position="356"/>
    </location>
</feature>
<dbReference type="WBParaSite" id="PSAMB.scaffold488size49556.g6425.t1">
    <property type="protein sequence ID" value="PSAMB.scaffold488size49556.g6425.t1"/>
    <property type="gene ID" value="PSAMB.scaffold488size49556.g6425"/>
</dbReference>
<evidence type="ECO:0000313" key="2">
    <source>
        <dbReference type="Proteomes" id="UP000887566"/>
    </source>
</evidence>
<reference evidence="3" key="1">
    <citation type="submission" date="2022-11" db="UniProtKB">
        <authorList>
            <consortium name="WormBaseParasite"/>
        </authorList>
    </citation>
    <scope>IDENTIFICATION</scope>
</reference>
<dbReference type="Gene3D" id="3.10.20.90">
    <property type="entry name" value="Phosphatidylinositol 3-kinase Catalytic Subunit, Chain A, domain 1"/>
    <property type="match status" value="1"/>
</dbReference>
<keyword evidence="2" id="KW-1185">Reference proteome</keyword>
<sequence>MSSQNDLVSLTISLPDDRQVEMDVDSETPMMDLLVQIACKYGLSPSGVALRVPSERSSGYIRYQPSTPVGRLDSCRIEIVDRAQLANRPSRPSHRRPSGLPFEPTQRIQIDLGRYQKTFVRISTAATVAELVDEVCKQQILNRRRYRIRAAAAPHVALDEKLPIREVGTTVFTLVPIDGFDKRAESTDVILGEIEKMPAEEKEKKKKKGFFSIFKSSKSSKSKSPPNHEAKGVAANGAVNAEVSRSRQVPEVVITDERRRGESNLSQASSRKKRAAPQPPEPATVTVTTVGEVASDRQSRRNSDSSSGYHESCASPTEDCSSSLEKRPIDVTLAGKKKTRAPSPPPAATTHQGERCLFSTGRTAVGHWRDAAQTVLTTRVSAASTLQCPSYERRVQNSLPSRRQNRADIRRPLVVGRLIRSSRRRSSPITPARTAKVGARTPTPEREPAEPAKIAASPPPPSPTPSVEPQPQSVLSAPLAEVLSESLAQTTTSPAVADSIPRESKPVIAISSPPPAPPPPPTLILPKADKLESNISTVTLRTSPVLQRPQQLSVEMPSPTDLSSQIAREAAETLHKLSPIGQRRFFPTAQRHSNITLNERQKDSPPAIRVASFEEEYAVKQYEHRLNSPLGNESDAFASVSLNNSISSAAEDASEERLQKEYDALRAMFDEWQVLSGRLEMRGTADPSISNRLRQLQRELAQQHQTVQRLCAVVQTDAARATKNVRIDSGTERSGSSQSSFGTANSSHHSPSPPPALVPELPKSIAHTNQSNDKFFVKETTEVLSASKQPTGGSSAYEPKMHLDNGSSHPVNTPLRPKTASAPQKRPISVHGTAFAMKNVTTANGHDLGHAFRQCFRYRLLLQSLSKSLSISQLDESSLSA</sequence>
<feature type="compositionally biased region" description="Pro residues" evidence="1">
    <location>
        <begin position="457"/>
        <end position="468"/>
    </location>
</feature>
<feature type="region of interest" description="Disordered" evidence="1">
    <location>
        <begin position="418"/>
        <end position="476"/>
    </location>
</feature>
<organism evidence="2 3">
    <name type="scientific">Plectus sambesii</name>
    <dbReference type="NCBI Taxonomy" id="2011161"/>
    <lineage>
        <taxon>Eukaryota</taxon>
        <taxon>Metazoa</taxon>
        <taxon>Ecdysozoa</taxon>
        <taxon>Nematoda</taxon>
        <taxon>Chromadorea</taxon>
        <taxon>Plectida</taxon>
        <taxon>Plectina</taxon>
        <taxon>Plectoidea</taxon>
        <taxon>Plectidae</taxon>
        <taxon>Plectus</taxon>
    </lineage>
</organism>
<feature type="compositionally biased region" description="Polar residues" evidence="1">
    <location>
        <begin position="784"/>
        <end position="794"/>
    </location>
</feature>
<feature type="compositionally biased region" description="Low complexity" evidence="1">
    <location>
        <begin position="732"/>
        <end position="750"/>
    </location>
</feature>
<dbReference type="AlphaFoldDB" id="A0A914WUC3"/>
<feature type="compositionally biased region" description="Polar residues" evidence="1">
    <location>
        <begin position="314"/>
        <end position="323"/>
    </location>
</feature>
<dbReference type="Proteomes" id="UP000887566">
    <property type="component" value="Unplaced"/>
</dbReference>
<proteinExistence type="predicted"/>
<feature type="compositionally biased region" description="Low complexity" evidence="1">
    <location>
        <begin position="232"/>
        <end position="242"/>
    </location>
</feature>
<feature type="compositionally biased region" description="Basic and acidic residues" evidence="1">
    <location>
        <begin position="294"/>
        <end position="303"/>
    </location>
</feature>
<feature type="compositionally biased region" description="Low complexity" evidence="1">
    <location>
        <begin position="215"/>
        <end position="224"/>
    </location>
</feature>
<dbReference type="PANTHER" id="PTHR21557:SF2">
    <property type="entry name" value="CORDON-BLEU PROTEIN-LIKE 1"/>
    <property type="match status" value="1"/>
</dbReference>
<name>A0A914WUC3_9BILA</name>